<dbReference type="PANTHER" id="PTHR14098">
    <property type="entry name" value="SH2 DOMAIN CONTAINING PROTEIN"/>
    <property type="match status" value="1"/>
</dbReference>
<evidence type="ECO:0000256" key="3">
    <source>
        <dbReference type="SAM" id="MobiDB-lite"/>
    </source>
</evidence>
<dbReference type="PROSITE" id="PS50001">
    <property type="entry name" value="SH2"/>
    <property type="match status" value="1"/>
</dbReference>
<feature type="compositionally biased region" description="Polar residues" evidence="3">
    <location>
        <begin position="71"/>
        <end position="80"/>
    </location>
</feature>
<dbReference type="InterPro" id="IPR000980">
    <property type="entry name" value="SH2"/>
</dbReference>
<feature type="region of interest" description="Disordered" evidence="3">
    <location>
        <begin position="56"/>
        <end position="80"/>
    </location>
</feature>
<feature type="compositionally biased region" description="Acidic residues" evidence="3">
    <location>
        <begin position="17"/>
        <end position="31"/>
    </location>
</feature>
<reference evidence="5" key="1">
    <citation type="submission" date="2020-08" db="EMBL/GenBank/DDBJ databases">
        <title>Multicomponent nature underlies the extraordinary mechanical properties of spider dragline silk.</title>
        <authorList>
            <person name="Kono N."/>
            <person name="Nakamura H."/>
            <person name="Mori M."/>
            <person name="Yoshida Y."/>
            <person name="Ohtoshi R."/>
            <person name="Malay A.D."/>
            <person name="Moran D.A.P."/>
            <person name="Tomita M."/>
            <person name="Numata K."/>
            <person name="Arakawa K."/>
        </authorList>
    </citation>
    <scope>NUCLEOTIDE SEQUENCE</scope>
</reference>
<keyword evidence="1 2" id="KW-0727">SH2 domain</keyword>
<evidence type="ECO:0000256" key="2">
    <source>
        <dbReference type="PROSITE-ProRule" id="PRU00191"/>
    </source>
</evidence>
<sequence>MSYFTEFGNPQSNHESENEDDDWGSDFEESETQLCSQEIQDNLINEGREADLLRKTNKTSTKDFPHINTLPADTSQSASIMTRNSTTEARKTGAVPKLGFSYLSNINNTNNFENSRTNVRNVENDIHQNAVSFPSTNPNFRVSNQSQNFSRRHAAKLVCANKETQQANQQRIQTSTNEALMNKAPQKLKPEAFSFLGKISSVSNESNIPQENETNKKKERKHLVPTAFVHAERLRDSLSLDETAISTQSNFNESVDFATNELPLGNRSNNYEPFGEESIPEVLNVTREVVKPPLPTRPPPVLKYPPGTFSYSRSISLESAARSTVLHPSSQCVRTKFAHPNSSPVSKLTDTNLTKESNSVSKNIISLQKRSAVATAIPQDIVSRPLPPLPVSDEEITEDTVPCSGMNQYENTVSLRNDNRSNEIPVAKVNAPYNIPIAKANAPYEIPIEKSSIPYEIPIEKSSVPCEIPVAKSIAPYETPIENFSIPYEIPISKSRAPYETPIAKISTPLPRPITVSSIYPTDELNRIELIAEDSFNEEITVQEQSILTPQQRLAQIIGNQSNVSTEVLLSQSKITSAIAARSQNSTGQAIPKAKVAKSNEIYDFGTNDGNNISNIPKSRRSLESKVEPQHEEKPERKQTNPEISERENSRRFTDQETLLKAMSRPMLPQKAIPMQRSVSCNSLVQSIKELSFSVWNKPEKNKRNSDGHYLPKKSSKSISPVTSGKAISPKASSITLVSITSNAAFLDGKNNAPPTNEKRTLLQYPWYHDIDSKEAQNRLLSVGENGAYLVRPSTVITDEIKNTLCILYDWKIRNMYIRRKVEDDRYSLGSRKLFEQTFPSVPDLIEYHQKVPIEIKPFGGAASNQPIINVLLRETPPKSR</sequence>
<dbReference type="Proteomes" id="UP000887013">
    <property type="component" value="Unassembled WGS sequence"/>
</dbReference>
<dbReference type="InterPro" id="IPR051751">
    <property type="entry name" value="Immunoreceptor_sig_adapters"/>
</dbReference>
<dbReference type="SMART" id="SM00252">
    <property type="entry name" value="SH2"/>
    <property type="match status" value="1"/>
</dbReference>
<feature type="domain" description="SH2" evidence="4">
    <location>
        <begin position="767"/>
        <end position="868"/>
    </location>
</feature>
<dbReference type="OrthoDB" id="10044490at2759"/>
<name>A0A8X6UDV0_NEPPI</name>
<dbReference type="PANTHER" id="PTHR14098:SF14">
    <property type="entry name" value="SH2 DOMAIN-CONTAINING PROTEIN"/>
    <property type="match status" value="1"/>
</dbReference>
<comment type="caution">
    <text evidence="5">The sequence shown here is derived from an EMBL/GenBank/DDBJ whole genome shotgun (WGS) entry which is preliminary data.</text>
</comment>
<dbReference type="Gene3D" id="3.30.505.10">
    <property type="entry name" value="SH2 domain"/>
    <property type="match status" value="1"/>
</dbReference>
<dbReference type="AlphaFoldDB" id="A0A8X6UDV0"/>
<gene>
    <name evidence="5" type="primary">AVEN_194472_1</name>
    <name evidence="5" type="ORF">NPIL_14982</name>
</gene>
<feature type="compositionally biased region" description="Polar residues" evidence="3">
    <location>
        <begin position="608"/>
        <end position="617"/>
    </location>
</feature>
<dbReference type="GO" id="GO:0005737">
    <property type="term" value="C:cytoplasm"/>
    <property type="evidence" value="ECO:0007669"/>
    <property type="project" value="UniProtKB-ARBA"/>
</dbReference>
<feature type="compositionally biased region" description="Basic and acidic residues" evidence="3">
    <location>
        <begin position="56"/>
        <end position="65"/>
    </location>
</feature>
<evidence type="ECO:0000313" key="5">
    <source>
        <dbReference type="EMBL" id="GFU21685.1"/>
    </source>
</evidence>
<feature type="compositionally biased region" description="Basic and acidic residues" evidence="3">
    <location>
        <begin position="621"/>
        <end position="654"/>
    </location>
</feature>
<dbReference type="InterPro" id="IPR036860">
    <property type="entry name" value="SH2_dom_sf"/>
</dbReference>
<evidence type="ECO:0000259" key="4">
    <source>
        <dbReference type="PROSITE" id="PS50001"/>
    </source>
</evidence>
<organism evidence="5 6">
    <name type="scientific">Nephila pilipes</name>
    <name type="common">Giant wood spider</name>
    <name type="synonym">Nephila maculata</name>
    <dbReference type="NCBI Taxonomy" id="299642"/>
    <lineage>
        <taxon>Eukaryota</taxon>
        <taxon>Metazoa</taxon>
        <taxon>Ecdysozoa</taxon>
        <taxon>Arthropoda</taxon>
        <taxon>Chelicerata</taxon>
        <taxon>Arachnida</taxon>
        <taxon>Araneae</taxon>
        <taxon>Araneomorphae</taxon>
        <taxon>Entelegynae</taxon>
        <taxon>Araneoidea</taxon>
        <taxon>Nephilidae</taxon>
        <taxon>Nephila</taxon>
    </lineage>
</organism>
<proteinExistence type="predicted"/>
<evidence type="ECO:0000256" key="1">
    <source>
        <dbReference type="ARBA" id="ARBA00022999"/>
    </source>
</evidence>
<accession>A0A8X6UDV0</accession>
<feature type="region of interest" description="Disordered" evidence="3">
    <location>
        <begin position="1"/>
        <end position="34"/>
    </location>
</feature>
<dbReference type="EMBL" id="BMAW01080882">
    <property type="protein sequence ID" value="GFU21685.1"/>
    <property type="molecule type" value="Genomic_DNA"/>
</dbReference>
<feature type="region of interest" description="Disordered" evidence="3">
    <location>
        <begin position="699"/>
        <end position="725"/>
    </location>
</feature>
<protein>
    <submittedName>
        <fullName evidence="5">SH2 domain-containing protein</fullName>
    </submittedName>
</protein>
<evidence type="ECO:0000313" key="6">
    <source>
        <dbReference type="Proteomes" id="UP000887013"/>
    </source>
</evidence>
<keyword evidence="6" id="KW-1185">Reference proteome</keyword>
<dbReference type="SUPFAM" id="SSF55550">
    <property type="entry name" value="SH2 domain"/>
    <property type="match status" value="1"/>
</dbReference>
<dbReference type="GO" id="GO:0035556">
    <property type="term" value="P:intracellular signal transduction"/>
    <property type="evidence" value="ECO:0007669"/>
    <property type="project" value="TreeGrafter"/>
</dbReference>
<dbReference type="GO" id="GO:0007169">
    <property type="term" value="P:cell surface receptor protein tyrosine kinase signaling pathway"/>
    <property type="evidence" value="ECO:0007669"/>
    <property type="project" value="TreeGrafter"/>
</dbReference>
<dbReference type="Pfam" id="PF00017">
    <property type="entry name" value="SH2"/>
    <property type="match status" value="1"/>
</dbReference>
<feature type="region of interest" description="Disordered" evidence="3">
    <location>
        <begin position="606"/>
        <end position="654"/>
    </location>
</feature>